<protein>
    <submittedName>
        <fullName evidence="1">Uncharacterized protein</fullName>
    </submittedName>
</protein>
<reference evidence="1 2" key="1">
    <citation type="submission" date="2016-10" db="EMBL/GenBank/DDBJ databases">
        <authorList>
            <person name="de Groot N.N."/>
        </authorList>
    </citation>
    <scope>NUCLEOTIDE SEQUENCE [LARGE SCALE GENOMIC DNA]</scope>
    <source>
        <strain evidence="1 2">R5</strain>
    </source>
</reference>
<evidence type="ECO:0000313" key="2">
    <source>
        <dbReference type="Proteomes" id="UP000199245"/>
    </source>
</evidence>
<accession>A0A1G6XKX7</accession>
<dbReference type="AlphaFoldDB" id="A0A1G6XKX7"/>
<evidence type="ECO:0000313" key="1">
    <source>
        <dbReference type="EMBL" id="SDD78904.1"/>
    </source>
</evidence>
<organism evidence="1 2">
    <name type="scientific">Bradyrhizobium brasilense</name>
    <dbReference type="NCBI Taxonomy" id="1419277"/>
    <lineage>
        <taxon>Bacteria</taxon>
        <taxon>Pseudomonadati</taxon>
        <taxon>Pseudomonadota</taxon>
        <taxon>Alphaproteobacteria</taxon>
        <taxon>Hyphomicrobiales</taxon>
        <taxon>Nitrobacteraceae</taxon>
        <taxon>Bradyrhizobium</taxon>
    </lineage>
</organism>
<proteinExistence type="predicted"/>
<name>A0A1G6XKX7_9BRAD</name>
<dbReference type="EMBL" id="FMZW01000015">
    <property type="protein sequence ID" value="SDD78904.1"/>
    <property type="molecule type" value="Genomic_DNA"/>
</dbReference>
<gene>
    <name evidence="1" type="ORF">SAMN05216337_101576</name>
</gene>
<sequence length="38" mass="4400">MRAQWTHLRILRLSARILYPLSLVTLPGTNKGIKVQVR</sequence>
<dbReference type="Proteomes" id="UP000199245">
    <property type="component" value="Unassembled WGS sequence"/>
</dbReference>